<keyword evidence="5" id="KW-1185">Reference proteome</keyword>
<sequence length="286" mass="32504">MKRPIFIYDAFTKEKFGGNGAGILFHAEELSTAEKQNLAKELGFSETVFIQASEKADFKFEYFTPKQEVDLCGHATIAAIYSLFEENRISEDKDRITIDTKLGVLPIFLERQGKELLSVWMEQDEGDLSFTLDISEEEILASLGLTEKDRNRKFLLVKAYSGLWDLMIPLASKESLDKIQIDFSKVEALSEKLSVISFHPFFLEDKHVYVRNFAPIVDIPEESATGTSNGALAFYLFKQGYLSENEILYCHQGESLQRKSQILAKITREEKILVGGEAIRILQGEY</sequence>
<dbReference type="GO" id="GO:0016853">
    <property type="term" value="F:isomerase activity"/>
    <property type="evidence" value="ECO:0007669"/>
    <property type="project" value="UniProtKB-KW"/>
</dbReference>
<evidence type="ECO:0000313" key="4">
    <source>
        <dbReference type="EMBL" id="KXA15383.1"/>
    </source>
</evidence>
<evidence type="ECO:0000313" key="5">
    <source>
        <dbReference type="Proteomes" id="UP000070617"/>
    </source>
</evidence>
<evidence type="ECO:0000256" key="1">
    <source>
        <dbReference type="ARBA" id="ARBA00008270"/>
    </source>
</evidence>
<dbReference type="Gene3D" id="3.10.310.10">
    <property type="entry name" value="Diaminopimelate Epimerase, Chain A, domain 1"/>
    <property type="match status" value="2"/>
</dbReference>
<evidence type="ECO:0000256" key="2">
    <source>
        <dbReference type="ARBA" id="ARBA00023235"/>
    </source>
</evidence>
<dbReference type="PANTHER" id="PTHR13774:SF39">
    <property type="entry name" value="BIOSYNTHESIS PROTEIN, PUTATIVE-RELATED"/>
    <property type="match status" value="1"/>
</dbReference>
<dbReference type="InterPro" id="IPR003719">
    <property type="entry name" value="Phenazine_PhzF-like"/>
</dbReference>
<dbReference type="Proteomes" id="UP000070617">
    <property type="component" value="Unassembled WGS sequence"/>
</dbReference>
<reference evidence="5" key="1">
    <citation type="submission" date="2016-01" db="EMBL/GenBank/DDBJ databases">
        <authorList>
            <person name="Mitreva M."/>
            <person name="Pepin K.H."/>
            <person name="Mihindukulasuriya K.A."/>
            <person name="Fulton R."/>
            <person name="Fronick C."/>
            <person name="O'Laughlin M."/>
            <person name="Miner T."/>
            <person name="Herter B."/>
            <person name="Rosa B.A."/>
            <person name="Cordes M."/>
            <person name="Tomlinson C."/>
            <person name="Wollam A."/>
            <person name="Palsikar V.B."/>
            <person name="Mardis E.R."/>
            <person name="Wilson R.K."/>
        </authorList>
    </citation>
    <scope>NUCLEOTIDE SEQUENCE [LARGE SCALE GENOMIC DNA]</scope>
    <source>
        <strain evidence="5">CMW8396</strain>
    </source>
</reference>
<comment type="caution">
    <text evidence="4">The sequence shown here is derived from an EMBL/GenBank/DDBJ whole genome shotgun (WGS) entry which is preliminary data.</text>
</comment>
<dbReference type="NCBIfam" id="TIGR00654">
    <property type="entry name" value="PhzF_family"/>
    <property type="match status" value="1"/>
</dbReference>
<gene>
    <name evidence="4" type="ORF">HMPREF3206_00723</name>
</gene>
<dbReference type="GO" id="GO:0005737">
    <property type="term" value="C:cytoplasm"/>
    <property type="evidence" value="ECO:0007669"/>
    <property type="project" value="TreeGrafter"/>
</dbReference>
<comment type="similarity">
    <text evidence="1">Belongs to the PhzF family.</text>
</comment>
<dbReference type="PATRIC" id="fig|134605.3.peg.725"/>
<protein>
    <submittedName>
        <fullName evidence="4">Phenazine biosynthesis protein, PhzF family</fullName>
    </submittedName>
</protein>
<proteinExistence type="inferred from homology"/>
<feature type="active site" evidence="3">
    <location>
        <position position="46"/>
    </location>
</feature>
<dbReference type="RefSeq" id="WP_008802367.1">
    <property type="nucleotide sequence ID" value="NZ_KQ956523.1"/>
</dbReference>
<keyword evidence="2" id="KW-0413">Isomerase</keyword>
<organism evidence="4 5">
    <name type="scientific">Fusobacterium equinum</name>
    <dbReference type="NCBI Taxonomy" id="134605"/>
    <lineage>
        <taxon>Bacteria</taxon>
        <taxon>Fusobacteriati</taxon>
        <taxon>Fusobacteriota</taxon>
        <taxon>Fusobacteriia</taxon>
        <taxon>Fusobacteriales</taxon>
        <taxon>Fusobacteriaceae</taxon>
        <taxon>Fusobacterium</taxon>
    </lineage>
</organism>
<dbReference type="PIRSF" id="PIRSF016184">
    <property type="entry name" value="PhzC_PhzF"/>
    <property type="match status" value="1"/>
</dbReference>
<dbReference type="EMBL" id="LRPX01000028">
    <property type="protein sequence ID" value="KXA15383.1"/>
    <property type="molecule type" value="Genomic_DNA"/>
</dbReference>
<dbReference type="AlphaFoldDB" id="A0A133NGJ4"/>
<dbReference type="PANTHER" id="PTHR13774">
    <property type="entry name" value="PHENAZINE BIOSYNTHESIS PROTEIN"/>
    <property type="match status" value="1"/>
</dbReference>
<dbReference type="STRING" id="134605.HMPREF3206_00723"/>
<evidence type="ECO:0000256" key="3">
    <source>
        <dbReference type="PIRSR" id="PIRSR016184-1"/>
    </source>
</evidence>
<dbReference type="SUPFAM" id="SSF54506">
    <property type="entry name" value="Diaminopimelate epimerase-like"/>
    <property type="match status" value="1"/>
</dbReference>
<name>A0A133NGJ4_9FUSO</name>
<dbReference type="Pfam" id="PF02567">
    <property type="entry name" value="PhzC-PhzF"/>
    <property type="match status" value="1"/>
</dbReference>
<accession>A0A133NGJ4</accession>